<dbReference type="Pfam" id="PF25800">
    <property type="entry name" value="FimV_N"/>
    <property type="match status" value="1"/>
</dbReference>
<proteinExistence type="predicted"/>
<name>A0ABW2QSU2_9NEIS</name>
<sequence>MLCLALALAWSGSAAALTLGELSIQSAVGQRFRGSVSYQLSPEDGLAEDCSKLSITAPNNDLPGIGQATLRLQSKERAGRILIQSNDAVYEPMAGFSIKMECKGQQLQRSYTVFLDPAPLNLPSVAEDSSQAASPKATPAPVRSRRAAAAIIKPDGQTAPRSALKNTTTPAPSVVIPLPSSNGQLRIESELSLKNQAPAVLSPEELKTKIAMMQSLQEQLQSEMARLQQSMLHLQTLSGASVAVSSSSPAPAATLSISNSEAILPSATPAPPPVAPKRLRVNESAGNNSWWMAVVLALLAAGAGFGLWLRRKKNQNTWDADAESAISQVSRTHNAKPANAQQAEHSLFRHSQLFYGGIEVQEEDGSATLERAQLLVAQGETDQAIELLYHTIEENEANNEPWLLLFRVLRQQGMKTEYAQLARRFHDLGGDADDWALVRNIGYRLDPDNPLYSAHLDEAKAADPAQMAIKEVHDEITIKPTTTSLAKPVASEPAEIVIDTEPPREQDAMLMAFLSPAAEVENNLPQTNAPQIISLDLPSLEFSPPEEENSPLDISLLNNVIEEETIEASAPDENAEAFEEIDLVELEIELQPPLSVFEPRKS</sequence>
<evidence type="ECO:0000256" key="3">
    <source>
        <dbReference type="SAM" id="Phobius"/>
    </source>
</evidence>
<evidence type="ECO:0000259" key="5">
    <source>
        <dbReference type="Pfam" id="PF25800"/>
    </source>
</evidence>
<dbReference type="InterPro" id="IPR057840">
    <property type="entry name" value="FimV_N"/>
</dbReference>
<feature type="compositionally biased region" description="Low complexity" evidence="2">
    <location>
        <begin position="137"/>
        <end position="150"/>
    </location>
</feature>
<keyword evidence="3" id="KW-0472">Membrane</keyword>
<comment type="caution">
    <text evidence="6">The sequence shown here is derived from an EMBL/GenBank/DDBJ whole genome shotgun (WGS) entry which is preliminary data.</text>
</comment>
<feature type="coiled-coil region" evidence="1">
    <location>
        <begin position="210"/>
        <end position="237"/>
    </location>
</feature>
<evidence type="ECO:0000256" key="1">
    <source>
        <dbReference type="SAM" id="Coils"/>
    </source>
</evidence>
<evidence type="ECO:0000313" key="6">
    <source>
        <dbReference type="EMBL" id="MFC7418816.1"/>
    </source>
</evidence>
<feature type="region of interest" description="Disordered" evidence="2">
    <location>
        <begin position="124"/>
        <end position="177"/>
    </location>
</feature>
<evidence type="ECO:0000256" key="2">
    <source>
        <dbReference type="SAM" id="MobiDB-lite"/>
    </source>
</evidence>
<feature type="transmembrane region" description="Helical" evidence="3">
    <location>
        <begin position="290"/>
        <end position="309"/>
    </location>
</feature>
<keyword evidence="7" id="KW-1185">Reference proteome</keyword>
<dbReference type="Proteomes" id="UP001596473">
    <property type="component" value="Unassembled WGS sequence"/>
</dbReference>
<dbReference type="EMBL" id="JBHTBQ010000006">
    <property type="protein sequence ID" value="MFC7418816.1"/>
    <property type="molecule type" value="Genomic_DNA"/>
</dbReference>
<accession>A0ABW2QSU2</accession>
<feature type="signal peptide" evidence="4">
    <location>
        <begin position="1"/>
        <end position="16"/>
    </location>
</feature>
<keyword evidence="3" id="KW-0812">Transmembrane</keyword>
<gene>
    <name evidence="6" type="ORF">ACFQNF_02875</name>
</gene>
<dbReference type="Gene3D" id="1.25.40.10">
    <property type="entry name" value="Tetratricopeptide repeat domain"/>
    <property type="match status" value="1"/>
</dbReference>
<organism evidence="6 7">
    <name type="scientific">Iodobacter arcticus</name>
    <dbReference type="NCBI Taxonomy" id="590593"/>
    <lineage>
        <taxon>Bacteria</taxon>
        <taxon>Pseudomonadati</taxon>
        <taxon>Pseudomonadota</taxon>
        <taxon>Betaproteobacteria</taxon>
        <taxon>Neisseriales</taxon>
        <taxon>Chitinibacteraceae</taxon>
        <taxon>Iodobacter</taxon>
    </lineage>
</organism>
<feature type="domain" description="FimV N-terminal" evidence="5">
    <location>
        <begin position="17"/>
        <end position="117"/>
    </location>
</feature>
<evidence type="ECO:0000313" key="7">
    <source>
        <dbReference type="Proteomes" id="UP001596473"/>
    </source>
</evidence>
<dbReference type="RefSeq" id="WP_380185942.1">
    <property type="nucleotide sequence ID" value="NZ_JBHTBQ010000006.1"/>
</dbReference>
<keyword evidence="3" id="KW-1133">Transmembrane helix</keyword>
<keyword evidence="1" id="KW-0175">Coiled coil</keyword>
<feature type="chain" id="PRO_5047226259" evidence="4">
    <location>
        <begin position="17"/>
        <end position="602"/>
    </location>
</feature>
<reference evidence="7" key="1">
    <citation type="journal article" date="2019" name="Int. J. Syst. Evol. Microbiol.">
        <title>The Global Catalogue of Microorganisms (GCM) 10K type strain sequencing project: providing services to taxonomists for standard genome sequencing and annotation.</title>
        <authorList>
            <consortium name="The Broad Institute Genomics Platform"/>
            <consortium name="The Broad Institute Genome Sequencing Center for Infectious Disease"/>
            <person name="Wu L."/>
            <person name="Ma J."/>
        </authorList>
    </citation>
    <scope>NUCLEOTIDE SEQUENCE [LARGE SCALE GENOMIC DNA]</scope>
    <source>
        <strain evidence="7">CCUG 62945</strain>
    </source>
</reference>
<dbReference type="InterPro" id="IPR011990">
    <property type="entry name" value="TPR-like_helical_dom_sf"/>
</dbReference>
<keyword evidence="4" id="KW-0732">Signal</keyword>
<evidence type="ECO:0000256" key="4">
    <source>
        <dbReference type="SAM" id="SignalP"/>
    </source>
</evidence>
<protein>
    <submittedName>
        <fullName evidence="6">FimV family protein</fullName>
    </submittedName>
</protein>